<dbReference type="Proteomes" id="UP000427071">
    <property type="component" value="Chromosome"/>
</dbReference>
<keyword evidence="2" id="KW-1185">Reference proteome</keyword>
<protein>
    <submittedName>
        <fullName evidence="1">Uncharacterized protein</fullName>
    </submittedName>
</protein>
<accession>A0A6B8W7G2</accession>
<evidence type="ECO:0000313" key="2">
    <source>
        <dbReference type="Proteomes" id="UP000427071"/>
    </source>
</evidence>
<sequence length="70" mass="8126">MPLTIRRTNNAQLRERKSDILSRFISEYSAIEGSALTERDLRDLASMGRLSTEERALYDELRRIDLLLGE</sequence>
<dbReference type="EMBL" id="CP046452">
    <property type="protein sequence ID" value="QGU03028.1"/>
    <property type="molecule type" value="Genomic_DNA"/>
</dbReference>
<proteinExistence type="predicted"/>
<gene>
    <name evidence="1" type="ORF">CKALI_10895</name>
</gene>
<dbReference type="AlphaFoldDB" id="A0A6B8W7G2"/>
<reference evidence="2" key="1">
    <citation type="submission" date="2019-11" db="EMBL/GenBank/DDBJ databases">
        <title>Complete genome sequence of Corynebacterium kalinowskii 1959, a novel Corynebacterium species isolated from soil of a small paddock in Vilsendorf, Germany.</title>
        <authorList>
            <person name="Schaffert L."/>
            <person name="Ruwe M."/>
            <person name="Milse J."/>
            <person name="Hanuschka K."/>
            <person name="Ortseifen V."/>
            <person name="Droste J."/>
            <person name="Brandt D."/>
            <person name="Schlueter L."/>
            <person name="Kutter Y."/>
            <person name="Vinke S."/>
            <person name="Viehoefer P."/>
            <person name="Jacob L."/>
            <person name="Luebke N.-C."/>
            <person name="Schulte-Berndt E."/>
            <person name="Hain C."/>
            <person name="Linder M."/>
            <person name="Schmidt P."/>
            <person name="Wollenschlaeger L."/>
            <person name="Luttermann T."/>
            <person name="Thieme E."/>
            <person name="Hassa J."/>
            <person name="Haak M."/>
            <person name="Wittchen M."/>
            <person name="Mentz A."/>
            <person name="Persicke M."/>
            <person name="Busche T."/>
            <person name="Ruckert C."/>
        </authorList>
    </citation>
    <scope>NUCLEOTIDE SEQUENCE [LARGE SCALE GENOMIC DNA]</scope>
    <source>
        <strain evidence="2">1959</strain>
    </source>
</reference>
<dbReference type="RefSeq" id="WP_156193353.1">
    <property type="nucleotide sequence ID" value="NZ_CP046452.1"/>
</dbReference>
<organism evidence="1 2">
    <name type="scientific">Corynebacterium kalinowskii</name>
    <dbReference type="NCBI Taxonomy" id="2675216"/>
    <lineage>
        <taxon>Bacteria</taxon>
        <taxon>Bacillati</taxon>
        <taxon>Actinomycetota</taxon>
        <taxon>Actinomycetes</taxon>
        <taxon>Mycobacteriales</taxon>
        <taxon>Corynebacteriaceae</taxon>
        <taxon>Corynebacterium</taxon>
    </lineage>
</organism>
<evidence type="ECO:0000313" key="1">
    <source>
        <dbReference type="EMBL" id="QGU03028.1"/>
    </source>
</evidence>
<dbReference type="KEGG" id="ckw:CKALI_10895"/>
<name>A0A6B8W7G2_9CORY</name>